<name>A0A6J4LNK3_9BACT</name>
<feature type="non-terminal residue" evidence="1">
    <location>
        <position position="1"/>
    </location>
</feature>
<accession>A0A6J4LNK3</accession>
<sequence length="20" mass="2389">EAARPRCALLRRARRLRARP</sequence>
<feature type="non-terminal residue" evidence="1">
    <location>
        <position position="20"/>
    </location>
</feature>
<gene>
    <name evidence="1" type="ORF">AVDCRST_MAG11-2801</name>
</gene>
<reference evidence="1" key="1">
    <citation type="submission" date="2020-02" db="EMBL/GenBank/DDBJ databases">
        <authorList>
            <person name="Meier V. D."/>
        </authorList>
    </citation>
    <scope>NUCLEOTIDE SEQUENCE</scope>
    <source>
        <strain evidence="1">AVDCRST_MAG11</strain>
    </source>
</reference>
<dbReference type="EMBL" id="CADCTU010000618">
    <property type="protein sequence ID" value="CAA9337637.1"/>
    <property type="molecule type" value="Genomic_DNA"/>
</dbReference>
<proteinExistence type="predicted"/>
<protein>
    <submittedName>
        <fullName evidence="1">Uncharacterized protein</fullName>
    </submittedName>
</protein>
<evidence type="ECO:0000313" key="1">
    <source>
        <dbReference type="EMBL" id="CAA9337637.1"/>
    </source>
</evidence>
<dbReference type="AlphaFoldDB" id="A0A6J4LNK3"/>
<organism evidence="1">
    <name type="scientific">uncultured Gemmatimonadaceae bacterium</name>
    <dbReference type="NCBI Taxonomy" id="246130"/>
    <lineage>
        <taxon>Bacteria</taxon>
        <taxon>Pseudomonadati</taxon>
        <taxon>Gemmatimonadota</taxon>
        <taxon>Gemmatimonadia</taxon>
        <taxon>Gemmatimonadales</taxon>
        <taxon>Gemmatimonadaceae</taxon>
        <taxon>environmental samples</taxon>
    </lineage>
</organism>